<feature type="domain" description="PurM-like N-terminal" evidence="1">
    <location>
        <begin position="62"/>
        <end position="173"/>
    </location>
</feature>
<reference evidence="2 3" key="1">
    <citation type="journal article" date="2016" name="Nat. Commun.">
        <title>Thousands of microbial genomes shed light on interconnected biogeochemical processes in an aquifer system.</title>
        <authorList>
            <person name="Anantharaman K."/>
            <person name="Brown C.T."/>
            <person name="Hug L.A."/>
            <person name="Sharon I."/>
            <person name="Castelle C.J."/>
            <person name="Probst A.J."/>
            <person name="Thomas B.C."/>
            <person name="Singh A."/>
            <person name="Wilkins M.J."/>
            <person name="Karaoz U."/>
            <person name="Brodie E.L."/>
            <person name="Williams K.H."/>
            <person name="Hubbard S.S."/>
            <person name="Banfield J.F."/>
        </authorList>
    </citation>
    <scope>NUCLEOTIDE SEQUENCE [LARGE SCALE GENOMIC DNA]</scope>
</reference>
<dbReference type="EMBL" id="MHRJ01000019">
    <property type="protein sequence ID" value="OHA22894.1"/>
    <property type="molecule type" value="Genomic_DNA"/>
</dbReference>
<name>A0A1G2MGQ8_9BACT</name>
<evidence type="ECO:0000259" key="1">
    <source>
        <dbReference type="Pfam" id="PF00586"/>
    </source>
</evidence>
<dbReference type="SUPFAM" id="SSF55326">
    <property type="entry name" value="PurM N-terminal domain-like"/>
    <property type="match status" value="1"/>
</dbReference>
<comment type="caution">
    <text evidence="2">The sequence shown here is derived from an EMBL/GenBank/DDBJ whole genome shotgun (WGS) entry which is preliminary data.</text>
</comment>
<protein>
    <recommendedName>
        <fullName evidence="1">PurM-like N-terminal domain-containing protein</fullName>
    </recommendedName>
</protein>
<gene>
    <name evidence="2" type="ORF">A2W52_03210</name>
</gene>
<dbReference type="Proteomes" id="UP000176493">
    <property type="component" value="Unassembled WGS sequence"/>
</dbReference>
<dbReference type="Gene3D" id="3.30.1330.10">
    <property type="entry name" value="PurM-like, N-terminal domain"/>
    <property type="match status" value="1"/>
</dbReference>
<accession>A0A1G2MGQ8</accession>
<evidence type="ECO:0000313" key="3">
    <source>
        <dbReference type="Proteomes" id="UP000176493"/>
    </source>
</evidence>
<proteinExistence type="predicted"/>
<dbReference type="InterPro" id="IPR036921">
    <property type="entry name" value="PurM-like_N_sf"/>
</dbReference>
<organism evidence="2 3">
    <name type="scientific">Candidatus Taylorbacteria bacterium RIFCSPHIGHO2_02_49_25</name>
    <dbReference type="NCBI Taxonomy" id="1802305"/>
    <lineage>
        <taxon>Bacteria</taxon>
        <taxon>Candidatus Tayloriibacteriota</taxon>
    </lineage>
</organism>
<dbReference type="AlphaFoldDB" id="A0A1G2MGQ8"/>
<dbReference type="InterPro" id="IPR016188">
    <property type="entry name" value="PurM-like_N"/>
</dbReference>
<sequence>MKAITAPTYAADGVSLDVGDNFSGFAARICRASYENSPYIVVTDRSRGLFRGPRTCRLQKLSPECEFSLEPDGNGTKPVITTAAIAHAYSGHDLFAMTGMDSVRYGGKPLVLVNQLDVSSLGESGSKPFLLFCEMINGLRRVAKQQDVVLLKGETAEMGVCVASENPSAITNATGAA</sequence>
<evidence type="ECO:0000313" key="2">
    <source>
        <dbReference type="EMBL" id="OHA22894.1"/>
    </source>
</evidence>
<dbReference type="Pfam" id="PF00586">
    <property type="entry name" value="AIRS"/>
    <property type="match status" value="1"/>
</dbReference>